<dbReference type="InterPro" id="IPR045058">
    <property type="entry name" value="GIMA/IAN/Toc"/>
</dbReference>
<protein>
    <recommendedName>
        <fullName evidence="3">AIG1-type G domain-containing protein</fullName>
    </recommendedName>
</protein>
<feature type="domain" description="AIG1-type G" evidence="3">
    <location>
        <begin position="21"/>
        <end position="242"/>
    </location>
</feature>
<dbReference type="PANTHER" id="PTHR10903:SF184">
    <property type="entry name" value="GTP-BINDING PROTEIN A"/>
    <property type="match status" value="1"/>
</dbReference>
<dbReference type="InterPro" id="IPR006703">
    <property type="entry name" value="G_AIG1"/>
</dbReference>
<gene>
    <name evidence="4" type="ORF">INT44_003225</name>
</gene>
<dbReference type="Proteomes" id="UP000612746">
    <property type="component" value="Unassembled WGS sequence"/>
</dbReference>
<proteinExistence type="predicted"/>
<keyword evidence="5" id="KW-1185">Reference proteome</keyword>
<organism evidence="4 5">
    <name type="scientific">Umbelopsis vinacea</name>
    <dbReference type="NCBI Taxonomy" id="44442"/>
    <lineage>
        <taxon>Eukaryota</taxon>
        <taxon>Fungi</taxon>
        <taxon>Fungi incertae sedis</taxon>
        <taxon>Mucoromycota</taxon>
        <taxon>Mucoromycotina</taxon>
        <taxon>Umbelopsidomycetes</taxon>
        <taxon>Umbelopsidales</taxon>
        <taxon>Umbelopsidaceae</taxon>
        <taxon>Umbelopsis</taxon>
    </lineage>
</organism>
<dbReference type="EMBL" id="JAEPRA010000004">
    <property type="protein sequence ID" value="KAG2186997.1"/>
    <property type="molecule type" value="Genomic_DNA"/>
</dbReference>
<evidence type="ECO:0000256" key="2">
    <source>
        <dbReference type="ARBA" id="ARBA00023134"/>
    </source>
</evidence>
<evidence type="ECO:0000256" key="1">
    <source>
        <dbReference type="ARBA" id="ARBA00022741"/>
    </source>
</evidence>
<dbReference type="InterPro" id="IPR027417">
    <property type="entry name" value="P-loop_NTPase"/>
</dbReference>
<dbReference type="SUPFAM" id="SSF52540">
    <property type="entry name" value="P-loop containing nucleoside triphosphate hydrolases"/>
    <property type="match status" value="1"/>
</dbReference>
<accession>A0A8H7UMB6</accession>
<dbReference type="Pfam" id="PF04548">
    <property type="entry name" value="AIG1"/>
    <property type="match status" value="1"/>
</dbReference>
<sequence length="279" mass="31841">MLAGRANTAELSYDNFYASDPKTLVLSCLGAMGNGKSSLLNAICDEQIYRTGRGAEPITKHVEAVLRPWANPPISRYCQFIDTPGMCDSSVRDRENMQECVRYFKSLSFGVSAFLLVFNINDTRLDAYTQNMLYLFEQLLGREFWKYVILVFTHVDENIRDLLEDNIDVLEDPNEGFVSELRRVFKLDKRTFDPPMVFLTTQRIRYNAYAQRHLQELYNAVAQLERDRGNKKFTCGWFHQIMSTPGEDQKSSFIITSVRSALGSIKSAISGGGSWCAMQ</sequence>
<dbReference type="AlphaFoldDB" id="A0A8H7UMB6"/>
<dbReference type="PANTHER" id="PTHR10903">
    <property type="entry name" value="GTPASE, IMAP FAMILY MEMBER-RELATED"/>
    <property type="match status" value="1"/>
</dbReference>
<reference evidence="4" key="1">
    <citation type="submission" date="2020-12" db="EMBL/GenBank/DDBJ databases">
        <title>Metabolic potential, ecology and presence of endohyphal bacteria is reflected in genomic diversity of Mucoromycotina.</title>
        <authorList>
            <person name="Muszewska A."/>
            <person name="Okrasinska A."/>
            <person name="Steczkiewicz K."/>
            <person name="Drgas O."/>
            <person name="Orlowska M."/>
            <person name="Perlinska-Lenart U."/>
            <person name="Aleksandrzak-Piekarczyk T."/>
            <person name="Szatraj K."/>
            <person name="Zielenkiewicz U."/>
            <person name="Pilsyk S."/>
            <person name="Malc E."/>
            <person name="Mieczkowski P."/>
            <person name="Kruszewska J.S."/>
            <person name="Biernat P."/>
            <person name="Pawlowska J."/>
        </authorList>
    </citation>
    <scope>NUCLEOTIDE SEQUENCE</scope>
    <source>
        <strain evidence="4">WA0000051536</strain>
    </source>
</reference>
<keyword evidence="1" id="KW-0547">Nucleotide-binding</keyword>
<dbReference type="PROSITE" id="PS51720">
    <property type="entry name" value="G_AIG1"/>
    <property type="match status" value="1"/>
</dbReference>
<dbReference type="Gene3D" id="3.40.50.300">
    <property type="entry name" value="P-loop containing nucleotide triphosphate hydrolases"/>
    <property type="match status" value="1"/>
</dbReference>
<evidence type="ECO:0000313" key="5">
    <source>
        <dbReference type="Proteomes" id="UP000612746"/>
    </source>
</evidence>
<dbReference type="GO" id="GO:0005525">
    <property type="term" value="F:GTP binding"/>
    <property type="evidence" value="ECO:0007669"/>
    <property type="project" value="UniProtKB-KW"/>
</dbReference>
<evidence type="ECO:0000313" key="4">
    <source>
        <dbReference type="EMBL" id="KAG2186997.1"/>
    </source>
</evidence>
<name>A0A8H7UMB6_9FUNG</name>
<dbReference type="OrthoDB" id="8954335at2759"/>
<keyword evidence="2" id="KW-0342">GTP-binding</keyword>
<evidence type="ECO:0000259" key="3">
    <source>
        <dbReference type="PROSITE" id="PS51720"/>
    </source>
</evidence>
<comment type="caution">
    <text evidence="4">The sequence shown here is derived from an EMBL/GenBank/DDBJ whole genome shotgun (WGS) entry which is preliminary data.</text>
</comment>